<evidence type="ECO:0000259" key="3">
    <source>
        <dbReference type="PROSITE" id="PS50948"/>
    </source>
</evidence>
<name>I1S3P4_GIBZE</name>
<feature type="compositionally biased region" description="Polar residues" evidence="1">
    <location>
        <begin position="266"/>
        <end position="284"/>
    </location>
</feature>
<reference evidence="4 6" key="3">
    <citation type="journal article" date="2015" name="BMC Genomics">
        <title>The completed genome sequence of the pathogenic ascomycete fungus Fusarium graminearum.</title>
        <authorList>
            <person name="King R."/>
            <person name="Urban M."/>
            <person name="Hammond-Kosack M.C."/>
            <person name="Hassani-Pak K."/>
            <person name="Hammond-Kosack K.E."/>
        </authorList>
    </citation>
    <scope>NUCLEOTIDE SEQUENCE [LARGE SCALE GENOMIC DNA]</scope>
    <source>
        <strain evidence="6">ATCC MYA-4620 / CBS 123657 / FGSC 9075 / NRRL 31084 / PH-1</strain>
        <strain evidence="4">PH-1</strain>
    </source>
</reference>
<feature type="compositionally biased region" description="Basic and acidic residues" evidence="1">
    <location>
        <begin position="406"/>
        <end position="415"/>
    </location>
</feature>
<evidence type="ECO:0000313" key="5">
    <source>
        <dbReference type="EnsemblFungi" id="CEF86380"/>
    </source>
</evidence>
<reference evidence="5 6" key="1">
    <citation type="journal article" date="2007" name="Science">
        <title>The Fusarium graminearum genome reveals a link between localized polymorphism and pathogen specialization.</title>
        <authorList>
            <person name="Cuomo C.A."/>
            <person name="Gueldener U."/>
            <person name="Xu J.-R."/>
            <person name="Trail F."/>
            <person name="Turgeon B.G."/>
            <person name="Di Pietro A."/>
            <person name="Walton J.D."/>
            <person name="Ma L.-J."/>
            <person name="Baker S.E."/>
            <person name="Rep M."/>
            <person name="Adam G."/>
            <person name="Antoniw J."/>
            <person name="Baldwin T."/>
            <person name="Calvo S.E."/>
            <person name="Chang Y.-L."/>
            <person name="DeCaprio D."/>
            <person name="Gale L.R."/>
            <person name="Gnerre S."/>
            <person name="Goswami R.S."/>
            <person name="Hammond-Kosack K."/>
            <person name="Harris L.J."/>
            <person name="Hilburn K."/>
            <person name="Kennell J.C."/>
            <person name="Kroken S."/>
            <person name="Magnuson J.K."/>
            <person name="Mannhaupt G."/>
            <person name="Mauceli E.W."/>
            <person name="Mewes H.-W."/>
            <person name="Mitterbauer R."/>
            <person name="Muehlbauer G."/>
            <person name="Muensterkoetter M."/>
            <person name="Nelson D."/>
            <person name="O'Donnell K."/>
            <person name="Ouellet T."/>
            <person name="Qi W."/>
            <person name="Quesneville H."/>
            <person name="Roncero M.I.G."/>
            <person name="Seong K.-Y."/>
            <person name="Tetko I.V."/>
            <person name="Urban M."/>
            <person name="Waalwijk C."/>
            <person name="Ward T.J."/>
            <person name="Yao J."/>
            <person name="Birren B.W."/>
            <person name="Kistler H.C."/>
        </authorList>
    </citation>
    <scope>NUCLEOTIDE SEQUENCE [LARGE SCALE GENOMIC DNA]</scope>
    <source>
        <strain evidence="6">ATCC MYA-4620 / CBS 123657 / FGSC 9075 / NRRL 31084 / PH-1</strain>
        <strain evidence="5">PH-1 / ATCC MYA-4620 / FGSC 9075 / NRRL 31084</strain>
    </source>
</reference>
<feature type="compositionally biased region" description="Basic and acidic residues" evidence="1">
    <location>
        <begin position="286"/>
        <end position="295"/>
    </location>
</feature>
<dbReference type="HOGENOM" id="CLU_681585_0_0_1"/>
<feature type="compositionally biased region" description="Polar residues" evidence="1">
    <location>
        <begin position="459"/>
        <end position="472"/>
    </location>
</feature>
<protein>
    <submittedName>
        <fullName evidence="4">Chromosome 3, complete genome</fullName>
    </submittedName>
</protein>
<evidence type="ECO:0000313" key="4">
    <source>
        <dbReference type="EMBL" id="CEF86380.1"/>
    </source>
</evidence>
<evidence type="ECO:0000256" key="2">
    <source>
        <dbReference type="SAM" id="SignalP"/>
    </source>
</evidence>
<dbReference type="EMBL" id="HG970334">
    <property type="protein sequence ID" value="CEF86380.1"/>
    <property type="molecule type" value="Genomic_DNA"/>
</dbReference>
<feature type="compositionally biased region" description="Basic and acidic residues" evidence="1">
    <location>
        <begin position="352"/>
        <end position="389"/>
    </location>
</feature>
<keyword evidence="6" id="KW-1185">Reference proteome</keyword>
<dbReference type="PROSITE" id="PS50948">
    <property type="entry name" value="PAN"/>
    <property type="match status" value="1"/>
</dbReference>
<accession>I1S3P4</accession>
<feature type="region of interest" description="Disordered" evidence="1">
    <location>
        <begin position="244"/>
        <end position="472"/>
    </location>
</feature>
<reference evidence="5 6" key="2">
    <citation type="journal article" date="2010" name="Nature">
        <title>Comparative genomics reveals mobile pathogenicity chromosomes in Fusarium.</title>
        <authorList>
            <person name="Ma L.J."/>
            <person name="van der Does H.C."/>
            <person name="Borkovich K.A."/>
            <person name="Coleman J.J."/>
            <person name="Daboussi M.J."/>
            <person name="Di Pietro A."/>
            <person name="Dufresne M."/>
            <person name="Freitag M."/>
            <person name="Grabherr M."/>
            <person name="Henrissat B."/>
            <person name="Houterman P.M."/>
            <person name="Kang S."/>
            <person name="Shim W.B."/>
            <person name="Woloshuk C."/>
            <person name="Xie X."/>
            <person name="Xu J.R."/>
            <person name="Antoniw J."/>
            <person name="Baker S.E."/>
            <person name="Bluhm B.H."/>
            <person name="Breakspear A."/>
            <person name="Brown D.W."/>
            <person name="Butchko R.A."/>
            <person name="Chapman S."/>
            <person name="Coulson R."/>
            <person name="Coutinho P.M."/>
            <person name="Danchin E.G."/>
            <person name="Diener A."/>
            <person name="Gale L.R."/>
            <person name="Gardiner D.M."/>
            <person name="Goff S."/>
            <person name="Hammond-Kosack K.E."/>
            <person name="Hilburn K."/>
            <person name="Hua-Van A."/>
            <person name="Jonkers W."/>
            <person name="Kazan K."/>
            <person name="Kodira C.D."/>
            <person name="Koehrsen M."/>
            <person name="Kumar L."/>
            <person name="Lee Y.H."/>
            <person name="Li L."/>
            <person name="Manners J.M."/>
            <person name="Miranda-Saavedra D."/>
            <person name="Mukherjee M."/>
            <person name="Park G."/>
            <person name="Park J."/>
            <person name="Park S.Y."/>
            <person name="Proctor R.H."/>
            <person name="Regev A."/>
            <person name="Ruiz-Roldan M.C."/>
            <person name="Sain D."/>
            <person name="Sakthikumar S."/>
            <person name="Sykes S."/>
            <person name="Schwartz D.C."/>
            <person name="Turgeon B.G."/>
            <person name="Wapinski I."/>
            <person name="Yoder O."/>
            <person name="Young S."/>
            <person name="Zeng Q."/>
            <person name="Zhou S."/>
            <person name="Galagan J."/>
            <person name="Cuomo C.A."/>
            <person name="Kistler H.C."/>
            <person name="Rep M."/>
        </authorList>
    </citation>
    <scope>GENOME REANNOTATION</scope>
    <source>
        <strain evidence="6">ATCC MYA-4620 / CBS 123657 / FGSC 9075 / NRRL 31084 / PH-1</strain>
        <strain evidence="5">PH-1 / ATCC MYA-4620 / FGSC 9075 / NRRL 31084</strain>
    </source>
</reference>
<feature type="domain" description="Apple" evidence="3">
    <location>
        <begin position="27"/>
        <end position="103"/>
    </location>
</feature>
<evidence type="ECO:0000313" key="6">
    <source>
        <dbReference type="Proteomes" id="UP000070720"/>
    </source>
</evidence>
<proteinExistence type="predicted"/>
<dbReference type="AlphaFoldDB" id="I1S3P4"/>
<dbReference type="eggNOG" id="ENOG502T4TI">
    <property type="taxonomic scope" value="Eukaryota"/>
</dbReference>
<keyword evidence="2" id="KW-0732">Signal</keyword>
<feature type="signal peptide" evidence="2">
    <location>
        <begin position="1"/>
        <end position="17"/>
    </location>
</feature>
<dbReference type="Proteomes" id="UP000070720">
    <property type="component" value="Chromosome 3"/>
</dbReference>
<reference evidence="5" key="4">
    <citation type="submission" date="2017-01" db="UniProtKB">
        <authorList>
            <consortium name="EnsemblFungi"/>
        </authorList>
    </citation>
    <scope>IDENTIFICATION</scope>
    <source>
        <strain evidence="5">PH-1 / ATCC MYA-4620 / FGSC 9075 / NRRL 31084</strain>
    </source>
</reference>
<dbReference type="EnsemblFungi" id="CEF86380">
    <property type="protein sequence ID" value="CEF86380"/>
    <property type="gene ID" value="FGRRES_11435"/>
</dbReference>
<dbReference type="RefSeq" id="XP_011325788.1">
    <property type="nucleotide sequence ID" value="XM_011327486.1"/>
</dbReference>
<dbReference type="OrthoDB" id="3793367at2759"/>
<feature type="compositionally biased region" description="Polar residues" evidence="1">
    <location>
        <begin position="338"/>
        <end position="348"/>
    </location>
</feature>
<gene>
    <name evidence="5" type="primary">FG11435.1</name>
    <name evidence="4" type="ORF">FGRAMPH1_01T22057</name>
</gene>
<accession>A0A098DX00</accession>
<organism evidence="4 6">
    <name type="scientific">Gibberella zeae (strain ATCC MYA-4620 / CBS 123657 / FGSC 9075 / NRRL 31084 / PH-1)</name>
    <name type="common">Wheat head blight fungus</name>
    <name type="synonym">Fusarium graminearum</name>
    <dbReference type="NCBI Taxonomy" id="229533"/>
    <lineage>
        <taxon>Eukaryota</taxon>
        <taxon>Fungi</taxon>
        <taxon>Dikarya</taxon>
        <taxon>Ascomycota</taxon>
        <taxon>Pezizomycotina</taxon>
        <taxon>Sordariomycetes</taxon>
        <taxon>Hypocreomycetidae</taxon>
        <taxon>Hypocreales</taxon>
        <taxon>Nectriaceae</taxon>
        <taxon>Fusarium</taxon>
    </lineage>
</organism>
<feature type="compositionally biased region" description="Basic and acidic residues" evidence="1">
    <location>
        <begin position="244"/>
        <end position="262"/>
    </location>
</feature>
<evidence type="ECO:0000256" key="1">
    <source>
        <dbReference type="SAM" id="MobiDB-lite"/>
    </source>
</evidence>
<feature type="chain" id="PRO_5010124750" evidence="2">
    <location>
        <begin position="18"/>
        <end position="472"/>
    </location>
</feature>
<dbReference type="InterPro" id="IPR003609">
    <property type="entry name" value="Pan_app"/>
</dbReference>
<sequence>MKTSIAIISASVASVMASPFPITTKQCNVVPSAAVNGNVHPFHNGKADTAVDCQTDCASDDSCKSFAFGLVKGAHQPSCLLFEVPAAKVPARNDGLHVFDKECAADRVPTSAPTTAQPWGTVPKKVLVRRATQCNCAATGSADNSVQPFKTTTAATAKDCQALAEADTSCLSFLYGLSGDSKSPVCKLYKVAASKIPARSDSLFIFDKGCSSKQVPTTAPTEDAPRGLVSVSVKVTKGDNKNEYQDTKTEASKNDEHKEAVKPKSTKVQISQPKATKVQISQPKATKVDKSEKNKVQYAVPEVTEHDESPKLKSTKTVISKPKATKVAKVENGKDQYAQPTKVSNPKTKVTKIVEVENKNETQENKVEDTMSKGTKVEDTKAKGEDNKQAKATKVQGQQHQTTKIAEVENNKDNKGQGNNNKDAKVESPKTLVTKVRNNEQQATQAAKADGKKSECKTTKTSNAQPKITQAY</sequence>
<feature type="compositionally biased region" description="Basic and acidic residues" evidence="1">
    <location>
        <begin position="449"/>
        <end position="458"/>
    </location>
</feature>
<dbReference type="InParanoid" id="I1S3P4"/>
<dbReference type="VEuPathDB" id="FungiDB:FGRAMPH1_01G22057"/>
<feature type="compositionally biased region" description="Polar residues" evidence="1">
    <location>
        <begin position="395"/>
        <end position="404"/>
    </location>
</feature>
<dbReference type="KEGG" id="fgr:FGSG_11435"/>
<dbReference type="Gene3D" id="3.50.4.10">
    <property type="entry name" value="Hepatocyte Growth Factor"/>
    <property type="match status" value="1"/>
</dbReference>